<gene>
    <name evidence="3" type="ORF">Cfor_03328</name>
</gene>
<dbReference type="GO" id="GO:0042565">
    <property type="term" value="C:RNA nuclear export complex"/>
    <property type="evidence" value="ECO:0007669"/>
    <property type="project" value="TreeGrafter"/>
</dbReference>
<dbReference type="FunCoup" id="A0A6L2PEW6">
    <property type="interactions" value="1972"/>
</dbReference>
<dbReference type="InterPro" id="IPR045065">
    <property type="entry name" value="XPO1/5"/>
</dbReference>
<dbReference type="OrthoDB" id="2215036at2759"/>
<keyword evidence="4" id="KW-1185">Reference proteome</keyword>
<evidence type="ECO:0000313" key="4">
    <source>
        <dbReference type="Proteomes" id="UP000502823"/>
    </source>
</evidence>
<dbReference type="GO" id="GO:0005049">
    <property type="term" value="F:nuclear export signal receptor activity"/>
    <property type="evidence" value="ECO:0007669"/>
    <property type="project" value="InterPro"/>
</dbReference>
<feature type="domain" description="Importin N-terminal" evidence="2">
    <location>
        <begin position="31"/>
        <end position="99"/>
    </location>
</feature>
<dbReference type="GO" id="GO:0003723">
    <property type="term" value="F:RNA binding"/>
    <property type="evidence" value="ECO:0007669"/>
    <property type="project" value="TreeGrafter"/>
</dbReference>
<dbReference type="InterPro" id="IPR011989">
    <property type="entry name" value="ARM-like"/>
</dbReference>
<protein>
    <recommendedName>
        <fullName evidence="2">Importin N-terminal domain-containing protein</fullName>
    </recommendedName>
</protein>
<proteinExistence type="inferred from homology"/>
<comment type="similarity">
    <text evidence="1">Belongs to the exportin family.</text>
</comment>
<accession>A0A6L2PEW6</accession>
<sequence>MDDTARIAEELAHAVELTMDPRAPQQQRMEAYTACEKFKETSPVCVQCGLYLAQQSNASHFVRHFGLQLLEHCVKYRWNQISQQEKLFIKDNAMKLLGRDLEPQFQELVHMKDALSRVIVEMIKREWPQQWPTLLSELQAACALGGSQTELVLFVFLRLAEDVALLQTLESSQRRRDIYQALTTNMGEIFAFFLHLIRDHTRTIEGLREPGQEAELNVHVRVVQVVLLTLTGFIEWVSISHIMANNGQLLQILCLLLDSEKFQAGAAECLLQIVNRKGRVEERMPLLVLFSADVMSCIFKAADAASSKSLDERHYHFLKRLTLVLTGLGSQVCILWGKDDGLNIRPPTFATYLDAILTFSRHPSLTIVHYTNSVWMSFFRHEHISKDKVFLTFIPKWVECTAPKITRVTYPLSRCANIHETGAYACLDYDSEEEFSQFFHQCRSELLQTFRQATSVAPLVTFAYVEEWLSTRIQKSMAEQGIECNYQSPTYLEWEALSQVLESVLSRILVPVERPNVTSGLRLLEICLNYEPSDPLLLSTLLSCVSALFVFLSMTTADCSASLLPRVLDKIFAALVFSQPGQAKDSRSRVVKNVRMHAASLMVKIAQKYPLLLLPLFERVYATVQGLSKDPEQLSRLERVTLQEALLLISNHFCDYERQTRFIGEVVGSGAEEWIVLSSTAFKSPRDFMTFVGLDRPPVEPSSDDVNGQNRSHILFYVNLFLAVVKRCSWPEDPDRAARGGFVVSHTETGNPICRNPAAPHIVPLIPHFMALLKVFNGLWTPDALSALSEGYRGAHTILELDRSNVLGTTCSASFVDHVDVSHPRAQTPLERMQHFLTMVHDTSYHILGNSGPSLGRDFYKMEGLVPNILTSLFSNLEAIPDYRLRPLVRSFLRPFVCSCPPVCYESVLLPVLACICPYMFSRLNNKWQYITQLYESGGMDEENTDTQEMLEDMLNRTITREYLDVLKVVLVAGSTEMVYNAMEQDDTECTRVNTTSIQAEVMSELGTLTLRNEATCQPVALCVLRALCWNDSTASLKATNLTGPMVRQLFSDGSLTPDVAAHIMTCVLQALQLHGQHDANLGSLVVLGAQLYEVLRPMFPIVIEVMNQIPNCNQQELQKLDEKILSTNQKGNKLEKAKKDIFKRLTSQLVGRNVGQLFRKEVCIADLPRLDLPRRYKTPRADEMGSDIGLCTLFKSDENKVQ</sequence>
<dbReference type="InParanoid" id="A0A6L2PEW6"/>
<dbReference type="PANTHER" id="PTHR11223:SF3">
    <property type="entry name" value="EXPORTIN-5"/>
    <property type="match status" value="1"/>
</dbReference>
<dbReference type="InterPro" id="IPR016024">
    <property type="entry name" value="ARM-type_fold"/>
</dbReference>
<name>A0A6L2PEW6_COPFO</name>
<evidence type="ECO:0000256" key="1">
    <source>
        <dbReference type="ARBA" id="ARBA00009466"/>
    </source>
</evidence>
<organism evidence="3 4">
    <name type="scientific">Coptotermes formosanus</name>
    <name type="common">Formosan subterranean termite</name>
    <dbReference type="NCBI Taxonomy" id="36987"/>
    <lineage>
        <taxon>Eukaryota</taxon>
        <taxon>Metazoa</taxon>
        <taxon>Ecdysozoa</taxon>
        <taxon>Arthropoda</taxon>
        <taxon>Hexapoda</taxon>
        <taxon>Insecta</taxon>
        <taxon>Pterygota</taxon>
        <taxon>Neoptera</taxon>
        <taxon>Polyneoptera</taxon>
        <taxon>Dictyoptera</taxon>
        <taxon>Blattodea</taxon>
        <taxon>Blattoidea</taxon>
        <taxon>Termitoidae</taxon>
        <taxon>Rhinotermitidae</taxon>
        <taxon>Coptotermes</taxon>
    </lineage>
</organism>
<dbReference type="Pfam" id="PF08389">
    <property type="entry name" value="Xpo1"/>
    <property type="match status" value="1"/>
</dbReference>
<dbReference type="GO" id="GO:0006405">
    <property type="term" value="P:RNA export from nucleus"/>
    <property type="evidence" value="ECO:0007669"/>
    <property type="project" value="TreeGrafter"/>
</dbReference>
<dbReference type="GO" id="GO:0005737">
    <property type="term" value="C:cytoplasm"/>
    <property type="evidence" value="ECO:0007669"/>
    <property type="project" value="TreeGrafter"/>
</dbReference>
<dbReference type="Pfam" id="PF03810">
    <property type="entry name" value="IBN_N"/>
    <property type="match status" value="1"/>
</dbReference>
<dbReference type="GO" id="GO:0005634">
    <property type="term" value="C:nucleus"/>
    <property type="evidence" value="ECO:0007669"/>
    <property type="project" value="TreeGrafter"/>
</dbReference>
<dbReference type="AlphaFoldDB" id="A0A6L2PEW6"/>
<dbReference type="SMART" id="SM00913">
    <property type="entry name" value="IBN_N"/>
    <property type="match status" value="1"/>
</dbReference>
<dbReference type="SUPFAM" id="SSF48371">
    <property type="entry name" value="ARM repeat"/>
    <property type="match status" value="1"/>
</dbReference>
<dbReference type="Pfam" id="PF19273">
    <property type="entry name" value="Exportin-5"/>
    <property type="match status" value="1"/>
</dbReference>
<comment type="caution">
    <text evidence="3">The sequence shown here is derived from an EMBL/GenBank/DDBJ whole genome shotgun (WGS) entry which is preliminary data.</text>
</comment>
<evidence type="ECO:0000259" key="2">
    <source>
        <dbReference type="PROSITE" id="PS50166"/>
    </source>
</evidence>
<dbReference type="GO" id="GO:0031267">
    <property type="term" value="F:small GTPase binding"/>
    <property type="evidence" value="ECO:0007669"/>
    <property type="project" value="InterPro"/>
</dbReference>
<dbReference type="PANTHER" id="PTHR11223">
    <property type="entry name" value="EXPORTIN 1/5"/>
    <property type="match status" value="1"/>
</dbReference>
<dbReference type="EMBL" id="BLKM01003820">
    <property type="protein sequence ID" value="GFG29752.1"/>
    <property type="molecule type" value="Genomic_DNA"/>
</dbReference>
<dbReference type="PROSITE" id="PS50166">
    <property type="entry name" value="IMPORTIN_B_NT"/>
    <property type="match status" value="1"/>
</dbReference>
<reference evidence="4" key="1">
    <citation type="submission" date="2020-01" db="EMBL/GenBank/DDBJ databases">
        <title>Draft genome sequence of the Termite Coptotermes fromosanus.</title>
        <authorList>
            <person name="Itakura S."/>
            <person name="Yosikawa Y."/>
            <person name="Umezawa K."/>
        </authorList>
    </citation>
    <scope>NUCLEOTIDE SEQUENCE [LARGE SCALE GENOMIC DNA]</scope>
</reference>
<dbReference type="Gene3D" id="1.25.10.10">
    <property type="entry name" value="Leucine-rich Repeat Variant"/>
    <property type="match status" value="1"/>
</dbReference>
<dbReference type="Proteomes" id="UP000502823">
    <property type="component" value="Unassembled WGS sequence"/>
</dbReference>
<dbReference type="InterPro" id="IPR001494">
    <property type="entry name" value="Importin-beta_N"/>
</dbReference>
<dbReference type="GO" id="GO:0006611">
    <property type="term" value="P:protein export from nucleus"/>
    <property type="evidence" value="ECO:0007669"/>
    <property type="project" value="InterPro"/>
</dbReference>
<dbReference type="InterPro" id="IPR045478">
    <property type="entry name" value="Exportin-5_C"/>
</dbReference>
<dbReference type="InterPro" id="IPR013598">
    <property type="entry name" value="Exportin-1/Importin-b-like"/>
</dbReference>
<evidence type="ECO:0000313" key="3">
    <source>
        <dbReference type="EMBL" id="GFG29752.1"/>
    </source>
</evidence>